<proteinExistence type="predicted"/>
<reference evidence="2 3" key="1">
    <citation type="journal article" date="2020" name="ISME J.">
        <title>Uncovering the hidden diversity of litter-decomposition mechanisms in mushroom-forming fungi.</title>
        <authorList>
            <person name="Floudas D."/>
            <person name="Bentzer J."/>
            <person name="Ahren D."/>
            <person name="Johansson T."/>
            <person name="Persson P."/>
            <person name="Tunlid A."/>
        </authorList>
    </citation>
    <scope>NUCLEOTIDE SEQUENCE [LARGE SCALE GENOMIC DNA]</scope>
    <source>
        <strain evidence="2 3">CBS 175.51</strain>
    </source>
</reference>
<feature type="domain" description="F-box" evidence="1">
    <location>
        <begin position="6"/>
        <end position="52"/>
    </location>
</feature>
<keyword evidence="3" id="KW-1185">Reference proteome</keyword>
<dbReference type="Proteomes" id="UP000541558">
    <property type="component" value="Unassembled WGS sequence"/>
</dbReference>
<dbReference type="AlphaFoldDB" id="A0A8H5FJ26"/>
<dbReference type="InterPro" id="IPR001810">
    <property type="entry name" value="F-box_dom"/>
</dbReference>
<evidence type="ECO:0000259" key="1">
    <source>
        <dbReference type="PROSITE" id="PS50181"/>
    </source>
</evidence>
<evidence type="ECO:0000313" key="2">
    <source>
        <dbReference type="EMBL" id="KAF5338639.1"/>
    </source>
</evidence>
<dbReference type="PROSITE" id="PS50181">
    <property type="entry name" value="FBOX"/>
    <property type="match status" value="1"/>
</dbReference>
<dbReference type="SUPFAM" id="SSF81383">
    <property type="entry name" value="F-box domain"/>
    <property type="match status" value="1"/>
</dbReference>
<dbReference type="EMBL" id="JAACJK010000012">
    <property type="protein sequence ID" value="KAF5338639.1"/>
    <property type="molecule type" value="Genomic_DNA"/>
</dbReference>
<protein>
    <recommendedName>
        <fullName evidence="1">F-box domain-containing protein</fullName>
    </recommendedName>
</protein>
<evidence type="ECO:0000313" key="3">
    <source>
        <dbReference type="Proteomes" id="UP000541558"/>
    </source>
</evidence>
<comment type="caution">
    <text evidence="2">The sequence shown here is derived from an EMBL/GenBank/DDBJ whole genome shotgun (WGS) entry which is preliminary data.</text>
</comment>
<dbReference type="CDD" id="cd09917">
    <property type="entry name" value="F-box_SF"/>
    <property type="match status" value="1"/>
</dbReference>
<dbReference type="InterPro" id="IPR036047">
    <property type="entry name" value="F-box-like_dom_sf"/>
</dbReference>
<dbReference type="Pfam" id="PF00646">
    <property type="entry name" value="F-box"/>
    <property type="match status" value="1"/>
</dbReference>
<gene>
    <name evidence="2" type="ORF">D9611_012753</name>
</gene>
<dbReference type="SMART" id="SM00256">
    <property type="entry name" value="FBOX"/>
    <property type="match status" value="1"/>
</dbReference>
<name>A0A8H5FJ26_9AGAR</name>
<accession>A0A8H5FJ26</accession>
<sequence length="370" mass="40685">MSRFNAFGSDHLPNDVVMQLMHQLDPLDIVSMRMTCRTMNIASHARIVWICALSRLCEMQGIMEDTFPIDDMSDRELEHAATAPYKFLGLFGDKREGYDLRPASMWTLGFPGPSSIAEVFLVPGGRFLFLQENQMISLWDLGYCANSLVEKLSEMMGGYLRAIGPNQTVGGIMLAVAQTSSTGNPQDESLYIYHIDPIQGTAAQFKKEGELEVDWPRNMIDSVHIDGDTVIIGGGLDTLVVWNWVESKGCKWFSGGYRCATSKMMVLGDTIVAHNGYPGLFAISIPPMKEISGSVLSMASFPIVPNESIAVIALEDPMSGSTHGDLWNDCEVTITSEPASWRTSKGQFRSTAEMLQYLCVLPMGTSGPNP</sequence>
<organism evidence="2 3">
    <name type="scientific">Ephemerocybe angulata</name>
    <dbReference type="NCBI Taxonomy" id="980116"/>
    <lineage>
        <taxon>Eukaryota</taxon>
        <taxon>Fungi</taxon>
        <taxon>Dikarya</taxon>
        <taxon>Basidiomycota</taxon>
        <taxon>Agaricomycotina</taxon>
        <taxon>Agaricomycetes</taxon>
        <taxon>Agaricomycetidae</taxon>
        <taxon>Agaricales</taxon>
        <taxon>Agaricineae</taxon>
        <taxon>Psathyrellaceae</taxon>
        <taxon>Ephemerocybe</taxon>
    </lineage>
</organism>
<dbReference type="OrthoDB" id="2688364at2759"/>